<keyword evidence="5" id="KW-0460">Magnesium</keyword>
<dbReference type="STRING" id="2163413.A0A4P6XJU7"/>
<evidence type="ECO:0000313" key="9">
    <source>
        <dbReference type="EMBL" id="QBM86168.1"/>
    </source>
</evidence>
<dbReference type="InterPro" id="IPR015797">
    <property type="entry name" value="NUDIX_hydrolase-like_dom_sf"/>
</dbReference>
<feature type="region of interest" description="Disordered" evidence="7">
    <location>
        <begin position="217"/>
        <end position="364"/>
    </location>
</feature>
<dbReference type="EMBL" id="CP034456">
    <property type="protein sequence ID" value="QBM86168.1"/>
    <property type="molecule type" value="Genomic_DNA"/>
</dbReference>
<dbReference type="InterPro" id="IPR045121">
    <property type="entry name" value="CoAse"/>
</dbReference>
<evidence type="ECO:0000256" key="3">
    <source>
        <dbReference type="ARBA" id="ARBA00022723"/>
    </source>
</evidence>
<dbReference type="AlphaFoldDB" id="A0A4P6XJU7"/>
<feature type="domain" description="Nudix hydrolase" evidence="8">
    <location>
        <begin position="29"/>
        <end position="184"/>
    </location>
</feature>
<dbReference type="Pfam" id="PF00293">
    <property type="entry name" value="NUDIX"/>
    <property type="match status" value="1"/>
</dbReference>
<evidence type="ECO:0000256" key="7">
    <source>
        <dbReference type="SAM" id="MobiDB-lite"/>
    </source>
</evidence>
<feature type="compositionally biased region" description="Polar residues" evidence="7">
    <location>
        <begin position="268"/>
        <end position="291"/>
    </location>
</feature>
<protein>
    <submittedName>
        <fullName evidence="9">NUDIX domain-containing protein</fullName>
    </submittedName>
</protein>
<dbReference type="PANTHER" id="PTHR12992">
    <property type="entry name" value="NUDIX HYDROLASE"/>
    <property type="match status" value="1"/>
</dbReference>
<evidence type="ECO:0000313" key="10">
    <source>
        <dbReference type="Proteomes" id="UP000292447"/>
    </source>
</evidence>
<accession>A0A4P6XJU7</accession>
<evidence type="ECO:0000259" key="8">
    <source>
        <dbReference type="PROSITE" id="PS51462"/>
    </source>
</evidence>
<feature type="compositionally biased region" description="Polar residues" evidence="7">
    <location>
        <begin position="314"/>
        <end position="342"/>
    </location>
</feature>
<evidence type="ECO:0000256" key="5">
    <source>
        <dbReference type="ARBA" id="ARBA00022842"/>
    </source>
</evidence>
<keyword evidence="3" id="KW-0479">Metal-binding</keyword>
<dbReference type="GO" id="GO:0010945">
    <property type="term" value="F:coenzyme A diphosphatase activity"/>
    <property type="evidence" value="ECO:0007669"/>
    <property type="project" value="InterPro"/>
</dbReference>
<dbReference type="GO" id="GO:0046872">
    <property type="term" value="F:metal ion binding"/>
    <property type="evidence" value="ECO:0007669"/>
    <property type="project" value="UniProtKB-KW"/>
</dbReference>
<gene>
    <name evidence="9" type="primary">MPUL0A08040</name>
    <name evidence="9" type="ORF">METSCH_A08040</name>
</gene>
<keyword evidence="10" id="KW-1185">Reference proteome</keyword>
<dbReference type="GO" id="GO:0015938">
    <property type="term" value="P:coenzyme A catabolic process"/>
    <property type="evidence" value="ECO:0007669"/>
    <property type="project" value="TreeGrafter"/>
</dbReference>
<dbReference type="InterPro" id="IPR000086">
    <property type="entry name" value="NUDIX_hydrolase_dom"/>
</dbReference>
<evidence type="ECO:0000256" key="1">
    <source>
        <dbReference type="ARBA" id="ARBA00001936"/>
    </source>
</evidence>
<dbReference type="Gene3D" id="3.90.79.10">
    <property type="entry name" value="Nucleoside Triphosphate Pyrophosphohydrolase"/>
    <property type="match status" value="1"/>
</dbReference>
<evidence type="ECO:0000256" key="2">
    <source>
        <dbReference type="ARBA" id="ARBA00001946"/>
    </source>
</evidence>
<comment type="cofactor">
    <cofactor evidence="2">
        <name>Mg(2+)</name>
        <dbReference type="ChEBI" id="CHEBI:18420"/>
    </cofactor>
</comment>
<proteinExistence type="predicted"/>
<name>A0A4P6XJU7_9ASCO</name>
<dbReference type="PANTHER" id="PTHR12992:SF24">
    <property type="entry name" value="PEROXISOMAL COENZYME A DIPHOSPHATASE NUDT7"/>
    <property type="match status" value="1"/>
</dbReference>
<keyword evidence="6" id="KW-0464">Manganese</keyword>
<dbReference type="SUPFAM" id="SSF55811">
    <property type="entry name" value="Nudix"/>
    <property type="match status" value="1"/>
</dbReference>
<reference evidence="10" key="1">
    <citation type="submission" date="2019-03" db="EMBL/GenBank/DDBJ databases">
        <title>Snf2 controls pulcherriminic acid biosynthesis and connects pigmentation and antifungal activity of the yeast Metschnikowia pulcherrima.</title>
        <authorList>
            <person name="Gore-Lloyd D."/>
            <person name="Sumann I."/>
            <person name="Brachmann A.O."/>
            <person name="Schneeberger K."/>
            <person name="Ortiz-Merino R.A."/>
            <person name="Moreno-Beltran M."/>
            <person name="Schlaefli M."/>
            <person name="Kirner P."/>
            <person name="Santos Kron A."/>
            <person name="Wolfe K.H."/>
            <person name="Piel J."/>
            <person name="Ahrens C.H."/>
            <person name="Henk D."/>
            <person name="Freimoser F.M."/>
        </authorList>
    </citation>
    <scope>NUCLEOTIDE SEQUENCE [LARGE SCALE GENOMIC DNA]</scope>
    <source>
        <strain evidence="10">APC 1.2</strain>
    </source>
</reference>
<dbReference type="CDD" id="cd03426">
    <property type="entry name" value="NUDIX_CoAse_Nudt7"/>
    <property type="match status" value="1"/>
</dbReference>
<evidence type="ECO:0000256" key="6">
    <source>
        <dbReference type="ARBA" id="ARBA00023211"/>
    </source>
</evidence>
<evidence type="ECO:0000256" key="4">
    <source>
        <dbReference type="ARBA" id="ARBA00022801"/>
    </source>
</evidence>
<keyword evidence="4" id="KW-0378">Hydrolase</keyword>
<comment type="cofactor">
    <cofactor evidence="1">
        <name>Mn(2+)</name>
        <dbReference type="ChEBI" id="CHEBI:29035"/>
    </cofactor>
</comment>
<sequence length="472" mass="52775">MEAILRAKQFRAQNYQGELVSVWHRVPVARRALVFVLLFLGHLGELRVVLTKRLSQLRNFPGHILLPGGKADTGLELPWMVSRRETDEEIGLCSDDLELLDKHGLEIDFITDLPCYLLRTFSAVKPCVGFMRMAAGESEDTFLQLLKLRVNPGESSSIFLCPLRDFLYPGTDAKEALQRSHQRVKWGGIPWNLRSYTFPQHNPAEVHWLQGHHDLSASESEGEEFNLGDDKARMEVSTEDEGTSETHREGSADYSASVSHELSDKSQSDVSESTNSTATSKTCSATPSDATSEPAISESAIEEQKGSLEVVTPGSAQETSVNTSTPETTPGKTVGHGTSTESILRKRKDDQSNEAATFQSKKKKNLSEWGNLGSRRDSVTNEKIYDVWGLTANILHDLAEIAYLSPSERTPNRQYGEEELIWSVWHYGHQMRTKERLDIESALISAKPSDPVSFGDVVPRLEFNRLKKIYKI</sequence>
<dbReference type="Proteomes" id="UP000292447">
    <property type="component" value="Chromosome I"/>
</dbReference>
<dbReference type="PROSITE" id="PS51462">
    <property type="entry name" value="NUDIX"/>
    <property type="match status" value="1"/>
</dbReference>
<organism evidence="9 10">
    <name type="scientific">Metschnikowia aff. pulcherrima</name>
    <dbReference type="NCBI Taxonomy" id="2163413"/>
    <lineage>
        <taxon>Eukaryota</taxon>
        <taxon>Fungi</taxon>
        <taxon>Dikarya</taxon>
        <taxon>Ascomycota</taxon>
        <taxon>Saccharomycotina</taxon>
        <taxon>Pichiomycetes</taxon>
        <taxon>Metschnikowiaceae</taxon>
        <taxon>Metschnikowia</taxon>
    </lineage>
</organism>